<evidence type="ECO:0000313" key="1">
    <source>
        <dbReference type="EMBL" id="SDX89602.1"/>
    </source>
</evidence>
<sequence length="275" mass="31654">MNGKIVAASMIAIGLILSACDASKKESTEESAQEKSPAAIFKTEQAEVLPYLNIQEQEAKIALPFCETKNCIDLSIQTVHTADAWLNDWIAKSQAKVIQDQIGLKQNMTLQQAINAYVKKSDAWQAEFSKNKAYELSMYTRIAYQRNQYVLMQLGVDTKQEGVNVKERYYFFVADRKKQQTVALLDLIQPKQQAYMNNIVQQAYQKWLKAQSTEVKQHAPQKLYWGQADWFFDQEGIGLHYRTHEIAKDGAQLDIYFNKQQTQQILKVDAYQNMF</sequence>
<dbReference type="Gene3D" id="3.30.565.40">
    <property type="entry name" value="Fervidobacterium nodosum Rt17-B1 like"/>
    <property type="match status" value="1"/>
</dbReference>
<accession>A0A1H3FF06</accession>
<name>A0A1H3FF06_9GAMM</name>
<evidence type="ECO:0008006" key="3">
    <source>
        <dbReference type="Google" id="ProtNLM"/>
    </source>
</evidence>
<organism evidence="1 2">
    <name type="scientific">Acinetobacter kyonggiensis</name>
    <dbReference type="NCBI Taxonomy" id="595670"/>
    <lineage>
        <taxon>Bacteria</taxon>
        <taxon>Pseudomonadati</taxon>
        <taxon>Pseudomonadota</taxon>
        <taxon>Gammaproteobacteria</taxon>
        <taxon>Moraxellales</taxon>
        <taxon>Moraxellaceae</taxon>
        <taxon>Acinetobacter</taxon>
    </lineage>
</organism>
<evidence type="ECO:0000313" key="2">
    <source>
        <dbReference type="Proteomes" id="UP000199035"/>
    </source>
</evidence>
<reference evidence="2" key="1">
    <citation type="submission" date="2016-10" db="EMBL/GenBank/DDBJ databases">
        <authorList>
            <person name="Varghese N."/>
            <person name="Submissions S."/>
        </authorList>
    </citation>
    <scope>NUCLEOTIDE SEQUENCE [LARGE SCALE GENOMIC DNA]</scope>
    <source>
        <strain evidence="2">ANC 5109</strain>
    </source>
</reference>
<dbReference type="Gene3D" id="3.90.640.20">
    <property type="entry name" value="Heat-shock cognate protein, ATPase"/>
    <property type="match status" value="1"/>
</dbReference>
<protein>
    <recommendedName>
        <fullName evidence="3">DUF3298 domain-containing protein</fullName>
    </recommendedName>
</protein>
<dbReference type="AlphaFoldDB" id="A0A1H3FF06"/>
<gene>
    <name evidence="1" type="ORF">SAMN05421643_10134</name>
</gene>
<dbReference type="RefSeq" id="WP_092686568.1">
    <property type="nucleotide sequence ID" value="NZ_FNPK01000001.1"/>
</dbReference>
<dbReference type="STRING" id="595670.SAMN05421643_10134"/>
<keyword evidence="2" id="KW-1185">Reference proteome</keyword>
<dbReference type="PROSITE" id="PS51257">
    <property type="entry name" value="PROKAR_LIPOPROTEIN"/>
    <property type="match status" value="1"/>
</dbReference>
<dbReference type="Proteomes" id="UP000199035">
    <property type="component" value="Unassembled WGS sequence"/>
</dbReference>
<dbReference type="InterPro" id="IPR037126">
    <property type="entry name" value="PdaC/RsiV-like_sf"/>
</dbReference>
<dbReference type="EMBL" id="FNPK01000001">
    <property type="protein sequence ID" value="SDX89602.1"/>
    <property type="molecule type" value="Genomic_DNA"/>
</dbReference>
<proteinExistence type="predicted"/>